<protein>
    <submittedName>
        <fullName evidence="2">Uncharacterized protein</fullName>
    </submittedName>
</protein>
<feature type="region of interest" description="Disordered" evidence="1">
    <location>
        <begin position="1"/>
        <end position="33"/>
    </location>
</feature>
<organism evidence="2 3">
    <name type="scientific">Athelia psychrophila</name>
    <dbReference type="NCBI Taxonomy" id="1759441"/>
    <lineage>
        <taxon>Eukaryota</taxon>
        <taxon>Fungi</taxon>
        <taxon>Dikarya</taxon>
        <taxon>Basidiomycota</taxon>
        <taxon>Agaricomycotina</taxon>
        <taxon>Agaricomycetes</taxon>
        <taxon>Agaricomycetidae</taxon>
        <taxon>Atheliales</taxon>
        <taxon>Atheliaceae</taxon>
        <taxon>Athelia</taxon>
    </lineage>
</organism>
<gene>
    <name evidence="2" type="ORF">FIBSPDRAFT_1003892</name>
</gene>
<keyword evidence="3" id="KW-1185">Reference proteome</keyword>
<evidence type="ECO:0000313" key="2">
    <source>
        <dbReference type="EMBL" id="KZP26699.1"/>
    </source>
</evidence>
<proteinExistence type="predicted"/>
<dbReference type="Proteomes" id="UP000076532">
    <property type="component" value="Unassembled WGS sequence"/>
</dbReference>
<sequence length="242" mass="26089">MSILGQPLALPSSPGHPPGQPGAISGPASHNCGTREQQDLIDCASQHVLQENNYMCSNQTALLIEDDNVVSAPGTPDSPLSPLPEDFDFLIAPSPAATSPPPSPPLVGFLSTILNSWTEILLSSTGQPELARSKWAGQREDLWDRFSMVPAGQVETTGAAWCLLARKQRGKQVQHGSGWPGGRWGKRVSVVWAGQRVVSKSVQHRAGWPEADGETSSVWHGLARGYYSNWFSTAWAGQTKTW</sequence>
<name>A0A166Q2T8_9AGAM</name>
<dbReference type="AlphaFoldDB" id="A0A166Q2T8"/>
<dbReference type="EMBL" id="KV417513">
    <property type="protein sequence ID" value="KZP26699.1"/>
    <property type="molecule type" value="Genomic_DNA"/>
</dbReference>
<evidence type="ECO:0000313" key="3">
    <source>
        <dbReference type="Proteomes" id="UP000076532"/>
    </source>
</evidence>
<accession>A0A166Q2T8</accession>
<reference evidence="2 3" key="1">
    <citation type="journal article" date="2016" name="Mol. Biol. Evol.">
        <title>Comparative Genomics of Early-Diverging Mushroom-Forming Fungi Provides Insights into the Origins of Lignocellulose Decay Capabilities.</title>
        <authorList>
            <person name="Nagy L.G."/>
            <person name="Riley R."/>
            <person name="Tritt A."/>
            <person name="Adam C."/>
            <person name="Daum C."/>
            <person name="Floudas D."/>
            <person name="Sun H."/>
            <person name="Yadav J.S."/>
            <person name="Pangilinan J."/>
            <person name="Larsson K.H."/>
            <person name="Matsuura K."/>
            <person name="Barry K."/>
            <person name="Labutti K."/>
            <person name="Kuo R."/>
            <person name="Ohm R.A."/>
            <person name="Bhattacharya S.S."/>
            <person name="Shirouzu T."/>
            <person name="Yoshinaga Y."/>
            <person name="Martin F.M."/>
            <person name="Grigoriev I.V."/>
            <person name="Hibbett D.S."/>
        </authorList>
    </citation>
    <scope>NUCLEOTIDE SEQUENCE [LARGE SCALE GENOMIC DNA]</scope>
    <source>
        <strain evidence="2 3">CBS 109695</strain>
    </source>
</reference>
<evidence type="ECO:0000256" key="1">
    <source>
        <dbReference type="SAM" id="MobiDB-lite"/>
    </source>
</evidence>